<dbReference type="OrthoDB" id="1433786at2"/>
<sequence length="225" mass="24598">MIKKLSKIVISGAICLCAISMTAQIGVNTNEPTANLDVNGTLRVRSLEKTTNGFQANGTVLYIMGVDQDGNVIPIEIGENIVLENNILKVQLPEQDNSPEELPNGGQLNELYESGDEAVINNLDLGIVLPGDGRASWPVFKLENGSNDEEVQITGIRPAPNGTMAYLYPTSGSIMLRKNDNDSEPENRIEAQNNIKIKKNEMALIMYDAQIQKWIVVSSPQNDDD</sequence>
<dbReference type="KEGG" id="noj:EJ995_12140"/>
<dbReference type="EMBL" id="CP034549">
    <property type="protein sequence ID" value="AZQ44937.1"/>
    <property type="molecule type" value="Genomic_DNA"/>
</dbReference>
<evidence type="ECO:0000313" key="2">
    <source>
        <dbReference type="EMBL" id="AZQ44937.1"/>
    </source>
</evidence>
<name>A0A3S9N0J6_9FLAO</name>
<reference evidence="2 3" key="1">
    <citation type="submission" date="2018-12" db="EMBL/GenBank/DDBJ databases">
        <title>Complete genome of Nonlabens sp. MJ115.</title>
        <authorList>
            <person name="Choi H.S."/>
            <person name="Jung J."/>
        </authorList>
    </citation>
    <scope>NUCLEOTIDE SEQUENCE [LARGE SCALE GENOMIC DNA]</scope>
    <source>
        <strain evidence="2 3">MJ115</strain>
    </source>
</reference>
<dbReference type="AlphaFoldDB" id="A0A3S9N0J6"/>
<accession>A0A3S9N0J6</accession>
<feature type="chain" id="PRO_5019204686" evidence="1">
    <location>
        <begin position="26"/>
        <end position="225"/>
    </location>
</feature>
<protein>
    <submittedName>
        <fullName evidence="2">Uncharacterized protein</fullName>
    </submittedName>
</protein>
<feature type="signal peptide" evidence="1">
    <location>
        <begin position="1"/>
        <end position="25"/>
    </location>
</feature>
<keyword evidence="3" id="KW-1185">Reference proteome</keyword>
<evidence type="ECO:0000313" key="3">
    <source>
        <dbReference type="Proteomes" id="UP000279600"/>
    </source>
</evidence>
<proteinExistence type="predicted"/>
<gene>
    <name evidence="2" type="ORF">EJ995_12140</name>
</gene>
<dbReference type="RefSeq" id="WP_126448652.1">
    <property type="nucleotide sequence ID" value="NZ_CP034549.1"/>
</dbReference>
<evidence type="ECO:0000256" key="1">
    <source>
        <dbReference type="SAM" id="SignalP"/>
    </source>
</evidence>
<organism evidence="2 3">
    <name type="scientific">Nonlabens ponticola</name>
    <dbReference type="NCBI Taxonomy" id="2496866"/>
    <lineage>
        <taxon>Bacteria</taxon>
        <taxon>Pseudomonadati</taxon>
        <taxon>Bacteroidota</taxon>
        <taxon>Flavobacteriia</taxon>
        <taxon>Flavobacteriales</taxon>
        <taxon>Flavobacteriaceae</taxon>
        <taxon>Nonlabens</taxon>
    </lineage>
</organism>
<keyword evidence="1" id="KW-0732">Signal</keyword>
<dbReference type="Proteomes" id="UP000279600">
    <property type="component" value="Chromosome"/>
</dbReference>